<keyword evidence="1" id="KW-0732">Signal</keyword>
<name>A0A915LHJ8_MELJA</name>
<evidence type="ECO:0000313" key="2">
    <source>
        <dbReference type="Proteomes" id="UP000887561"/>
    </source>
</evidence>
<accession>A0A915LHJ8</accession>
<proteinExistence type="predicted"/>
<evidence type="ECO:0000313" key="3">
    <source>
        <dbReference type="WBParaSite" id="scaffold11297_cov349.g15449"/>
    </source>
</evidence>
<dbReference type="AlphaFoldDB" id="A0A915LHJ8"/>
<dbReference type="Proteomes" id="UP000887561">
    <property type="component" value="Unplaced"/>
</dbReference>
<evidence type="ECO:0000256" key="1">
    <source>
        <dbReference type="SAM" id="SignalP"/>
    </source>
</evidence>
<keyword evidence="2" id="KW-1185">Reference proteome</keyword>
<organism evidence="2 3">
    <name type="scientific">Meloidogyne javanica</name>
    <name type="common">Root-knot nematode worm</name>
    <dbReference type="NCBI Taxonomy" id="6303"/>
    <lineage>
        <taxon>Eukaryota</taxon>
        <taxon>Metazoa</taxon>
        <taxon>Ecdysozoa</taxon>
        <taxon>Nematoda</taxon>
        <taxon>Chromadorea</taxon>
        <taxon>Rhabditida</taxon>
        <taxon>Tylenchina</taxon>
        <taxon>Tylenchomorpha</taxon>
        <taxon>Tylenchoidea</taxon>
        <taxon>Meloidogynidae</taxon>
        <taxon>Meloidogyninae</taxon>
        <taxon>Meloidogyne</taxon>
        <taxon>Meloidogyne incognita group</taxon>
    </lineage>
</organism>
<reference evidence="3" key="1">
    <citation type="submission" date="2022-11" db="UniProtKB">
        <authorList>
            <consortium name="WormBaseParasite"/>
        </authorList>
    </citation>
    <scope>IDENTIFICATION</scope>
</reference>
<sequence length="90" mass="9709">MTAVGFSKILTPFGIIFHLLLPTFLLISVNAQNVAPVPKELAGEGMGNKAGVRARLSQLGVNYFATFLKDILIQQVLSVTPENEELAVQV</sequence>
<protein>
    <submittedName>
        <fullName evidence="3">Uncharacterized protein</fullName>
    </submittedName>
</protein>
<dbReference type="WBParaSite" id="scaffold11297_cov349.g15449">
    <property type="protein sequence ID" value="scaffold11297_cov349.g15449"/>
    <property type="gene ID" value="scaffold11297_cov349.g15449"/>
</dbReference>
<feature type="chain" id="PRO_5036758442" evidence="1">
    <location>
        <begin position="32"/>
        <end position="90"/>
    </location>
</feature>
<feature type="signal peptide" evidence="1">
    <location>
        <begin position="1"/>
        <end position="31"/>
    </location>
</feature>